<dbReference type="RefSeq" id="WP_093274063.1">
    <property type="nucleotide sequence ID" value="NZ_FNOK01000046.1"/>
</dbReference>
<reference evidence="3" key="1">
    <citation type="submission" date="2016-10" db="EMBL/GenBank/DDBJ databases">
        <authorList>
            <person name="Varghese N."/>
            <person name="Submissions S."/>
        </authorList>
    </citation>
    <scope>NUCLEOTIDE SEQUENCE [LARGE SCALE GENOMIC DNA]</scope>
    <source>
        <strain evidence="3">CGMCC 4.3530</strain>
    </source>
</reference>
<dbReference type="AlphaFoldDB" id="A0A1H3Q7L4"/>
<dbReference type="STRING" id="418495.SAMN05216215_104632"/>
<keyword evidence="1" id="KW-0812">Transmembrane</keyword>
<keyword evidence="1" id="KW-0472">Membrane</keyword>
<keyword evidence="1" id="KW-1133">Transmembrane helix</keyword>
<keyword evidence="3" id="KW-1185">Reference proteome</keyword>
<feature type="transmembrane region" description="Helical" evidence="1">
    <location>
        <begin position="69"/>
        <end position="90"/>
    </location>
</feature>
<sequence length="132" mass="14695">MPVKRPNPGWWLYYQFGGRLPERYREWVLRDATCKSWVLRVLIRGLLQIAPLGAALFVGFGVLGGSWPIAGGALLLGVLVVARIVLTSAVDNVDARLVRYGYPPGHGSAVRRQRDADAAERYRAVWRQAPPD</sequence>
<gene>
    <name evidence="2" type="ORF">SAMN05216215_104632</name>
</gene>
<dbReference type="EMBL" id="FNOK01000046">
    <property type="protein sequence ID" value="SDZ09514.1"/>
    <property type="molecule type" value="Genomic_DNA"/>
</dbReference>
<name>A0A1H3Q7L4_9PSEU</name>
<accession>A0A1H3Q7L4</accession>
<proteinExistence type="predicted"/>
<evidence type="ECO:0000313" key="3">
    <source>
        <dbReference type="Proteomes" id="UP000199529"/>
    </source>
</evidence>
<dbReference type="Proteomes" id="UP000199529">
    <property type="component" value="Unassembled WGS sequence"/>
</dbReference>
<evidence type="ECO:0000256" key="1">
    <source>
        <dbReference type="SAM" id="Phobius"/>
    </source>
</evidence>
<dbReference type="OrthoDB" id="5195204at2"/>
<organism evidence="2 3">
    <name type="scientific">Saccharopolyspora shandongensis</name>
    <dbReference type="NCBI Taxonomy" id="418495"/>
    <lineage>
        <taxon>Bacteria</taxon>
        <taxon>Bacillati</taxon>
        <taxon>Actinomycetota</taxon>
        <taxon>Actinomycetes</taxon>
        <taxon>Pseudonocardiales</taxon>
        <taxon>Pseudonocardiaceae</taxon>
        <taxon>Saccharopolyspora</taxon>
    </lineage>
</organism>
<dbReference type="Pfam" id="PF17240">
    <property type="entry name" value="DUF5313"/>
    <property type="match status" value="1"/>
</dbReference>
<feature type="transmembrane region" description="Helical" evidence="1">
    <location>
        <begin position="45"/>
        <end position="63"/>
    </location>
</feature>
<protein>
    <submittedName>
        <fullName evidence="2">Uncharacterized protein</fullName>
    </submittedName>
</protein>
<evidence type="ECO:0000313" key="2">
    <source>
        <dbReference type="EMBL" id="SDZ09514.1"/>
    </source>
</evidence>
<dbReference type="InterPro" id="IPR035197">
    <property type="entry name" value="DUF5313"/>
</dbReference>